<sequence>MTGLYIFAALIIIALAGWAVAELKAKTIHFEHSEAEKEEAKLLYEEQKEHGFREQNLDDLLEHNSTKGYDAV</sequence>
<accession>A0A1T4MN77</accession>
<name>A0A1T4MN77_9BACT</name>
<organism evidence="1 2">
    <name type="scientific">Segatella oulorum</name>
    <dbReference type="NCBI Taxonomy" id="28136"/>
    <lineage>
        <taxon>Bacteria</taxon>
        <taxon>Pseudomonadati</taxon>
        <taxon>Bacteroidota</taxon>
        <taxon>Bacteroidia</taxon>
        <taxon>Bacteroidales</taxon>
        <taxon>Prevotellaceae</taxon>
        <taxon>Segatella</taxon>
    </lineage>
</organism>
<dbReference type="GeneID" id="95426849"/>
<dbReference type="Proteomes" id="UP000190065">
    <property type="component" value="Unassembled WGS sequence"/>
</dbReference>
<proteinExistence type="predicted"/>
<gene>
    <name evidence="1" type="ORF">SAMN02745202_00790</name>
</gene>
<reference evidence="1 2" key="1">
    <citation type="submission" date="2017-02" db="EMBL/GenBank/DDBJ databases">
        <authorList>
            <person name="Peterson S.W."/>
        </authorList>
    </citation>
    <scope>NUCLEOTIDE SEQUENCE [LARGE SCALE GENOMIC DNA]</scope>
    <source>
        <strain evidence="1 2">ATCC 43324</strain>
    </source>
</reference>
<evidence type="ECO:0000313" key="2">
    <source>
        <dbReference type="Proteomes" id="UP000190065"/>
    </source>
</evidence>
<dbReference type="EMBL" id="FUXK01000007">
    <property type="protein sequence ID" value="SJZ68255.1"/>
    <property type="molecule type" value="Genomic_DNA"/>
</dbReference>
<protein>
    <submittedName>
        <fullName evidence="1">Uncharacterized protein</fullName>
    </submittedName>
</protein>
<dbReference type="RefSeq" id="WP_004381406.1">
    <property type="nucleotide sequence ID" value="NZ_CALIMT010000168.1"/>
</dbReference>
<dbReference type="AlphaFoldDB" id="A0A1T4MN77"/>
<evidence type="ECO:0000313" key="1">
    <source>
        <dbReference type="EMBL" id="SJZ68255.1"/>
    </source>
</evidence>